<comment type="caution">
    <text evidence="1">The sequence shown here is derived from an EMBL/GenBank/DDBJ whole genome shotgun (WGS) entry which is preliminary data.</text>
</comment>
<organism evidence="1 2">
    <name type="scientific">Pasteurella multocida</name>
    <dbReference type="NCBI Taxonomy" id="747"/>
    <lineage>
        <taxon>Bacteria</taxon>
        <taxon>Pseudomonadati</taxon>
        <taxon>Pseudomonadota</taxon>
        <taxon>Gammaproteobacteria</taxon>
        <taxon>Pasteurellales</taxon>
        <taxon>Pasteurellaceae</taxon>
        <taxon>Pasteurella</taxon>
    </lineage>
</organism>
<name>A0A849CLI6_PASMD</name>
<sequence>MARVRKKGDKTLSYSIEPHPKELGFVVIERIGKNQENKTGWQRNFASECLCKTAIKQRQKSREEFLNASCKPARQFYI</sequence>
<accession>A0A849CLI6</accession>
<protein>
    <submittedName>
        <fullName evidence="1">Uncharacterized protein</fullName>
    </submittedName>
</protein>
<dbReference type="Proteomes" id="UP000540079">
    <property type="component" value="Unassembled WGS sequence"/>
</dbReference>
<evidence type="ECO:0000313" key="1">
    <source>
        <dbReference type="EMBL" id="NNI80051.1"/>
    </source>
</evidence>
<evidence type="ECO:0000313" key="2">
    <source>
        <dbReference type="Proteomes" id="UP000540079"/>
    </source>
</evidence>
<gene>
    <name evidence="1" type="ORF">C2800_11610</name>
</gene>
<reference evidence="1 2" key="1">
    <citation type="journal article" date="2018" name="Front. Microbiol.">
        <title>Genetic and Phylogenetic Characteristics of Pasteurella multocida Isolates From Different Host Species.</title>
        <authorList>
            <person name="Peng Z."/>
            <person name="Liang W."/>
            <person name="Wang F."/>
            <person name="Xu Z."/>
            <person name="Xie Z."/>
            <person name="Lian Z."/>
            <person name="Hua L."/>
            <person name="Zhou R."/>
            <person name="Chen H."/>
            <person name="Wu B."/>
        </authorList>
    </citation>
    <scope>NUCLEOTIDE SEQUENCE [LARGE SCALE GENOMIC DNA]</scope>
    <source>
        <strain evidence="1 2">HNA06</strain>
    </source>
</reference>
<dbReference type="RefSeq" id="WP_014667786.1">
    <property type="nucleotide sequence ID" value="NZ_CP015569.1"/>
</dbReference>
<dbReference type="EMBL" id="PPVL01000021">
    <property type="protein sequence ID" value="NNI80051.1"/>
    <property type="molecule type" value="Genomic_DNA"/>
</dbReference>
<proteinExistence type="predicted"/>
<dbReference type="AlphaFoldDB" id="A0A849CLI6"/>